<feature type="transmembrane region" description="Helical" evidence="2">
    <location>
        <begin position="176"/>
        <end position="196"/>
    </location>
</feature>
<dbReference type="Proteomes" id="UP000199113">
    <property type="component" value="Unassembled WGS sequence"/>
</dbReference>
<evidence type="ECO:0000313" key="3">
    <source>
        <dbReference type="EMBL" id="PKH38415.1"/>
    </source>
</evidence>
<keyword evidence="2" id="KW-0472">Membrane</keyword>
<gene>
    <name evidence="3" type="ORF">CXG46_15275</name>
    <name evidence="4" type="ORF">SAMN05192575_1209</name>
</gene>
<proteinExistence type="predicted"/>
<reference evidence="4" key="1">
    <citation type="submission" date="2016-10" db="EMBL/GenBank/DDBJ databases">
        <authorList>
            <person name="de Groot N.N."/>
        </authorList>
    </citation>
    <scope>NUCLEOTIDE SEQUENCE [LARGE SCALE GENOMIC DNA]</scope>
    <source>
        <strain evidence="4">CGMCC 1.10697</strain>
    </source>
</reference>
<evidence type="ECO:0000313" key="4">
    <source>
        <dbReference type="EMBL" id="SFB49202.1"/>
    </source>
</evidence>
<dbReference type="RefSeq" id="WP_091202199.1">
    <property type="nucleotide sequence ID" value="NZ_FOKC01000020.1"/>
</dbReference>
<evidence type="ECO:0000256" key="1">
    <source>
        <dbReference type="SAM" id="MobiDB-lite"/>
    </source>
</evidence>
<feature type="transmembrane region" description="Helical" evidence="2">
    <location>
        <begin position="78"/>
        <end position="104"/>
    </location>
</feature>
<dbReference type="Proteomes" id="UP000233565">
    <property type="component" value="Unassembled WGS sequence"/>
</dbReference>
<keyword evidence="2" id="KW-0812">Transmembrane</keyword>
<dbReference type="EMBL" id="PJBV01000033">
    <property type="protein sequence ID" value="PKH38415.1"/>
    <property type="molecule type" value="Genomic_DNA"/>
</dbReference>
<feature type="transmembrane region" description="Helical" evidence="2">
    <location>
        <begin position="154"/>
        <end position="170"/>
    </location>
</feature>
<dbReference type="SUPFAM" id="SSF103473">
    <property type="entry name" value="MFS general substrate transporter"/>
    <property type="match status" value="1"/>
</dbReference>
<accession>A0A1I1BHJ6</accession>
<organism evidence="4 5">
    <name type="scientific">Nocardioides alpinus</name>
    <dbReference type="NCBI Taxonomy" id="748909"/>
    <lineage>
        <taxon>Bacteria</taxon>
        <taxon>Bacillati</taxon>
        <taxon>Actinomycetota</taxon>
        <taxon>Actinomycetes</taxon>
        <taxon>Propionibacteriales</taxon>
        <taxon>Nocardioidaceae</taxon>
        <taxon>Nocardioides</taxon>
    </lineage>
</organism>
<feature type="transmembrane region" description="Helical" evidence="2">
    <location>
        <begin position="124"/>
        <end position="147"/>
    </location>
</feature>
<name>A0A1I1BHJ6_9ACTN</name>
<sequence length="208" mass="21106">MADTGRPDGTDDGPSLEMPSFSLRRRKKASEEAAPDLVAAPAVSDAPVTAREPAPTTAYEPAAVETPPRARPRRELPALALSGVAAAAVTGVLVGALAVVLAWLSTTACDVVRGTSACGGGPGLLILVAMLVVLAYAGSLLLGVFGVQDPGSTSILAVGILAVLVLVFLLGSIDAWWMVIAIPVAAVIGFCASWWVTHAVVGEDADQV</sequence>
<dbReference type="EMBL" id="FOKC01000020">
    <property type="protein sequence ID" value="SFB49202.1"/>
    <property type="molecule type" value="Genomic_DNA"/>
</dbReference>
<evidence type="ECO:0000256" key="2">
    <source>
        <dbReference type="SAM" id="Phobius"/>
    </source>
</evidence>
<dbReference type="InterPro" id="IPR036259">
    <property type="entry name" value="MFS_trans_sf"/>
</dbReference>
<reference evidence="3 6" key="2">
    <citation type="submission" date="2017-12" db="EMBL/GenBank/DDBJ databases">
        <title>Pharmacopeia of the Arctic Ocean.</title>
        <authorList>
            <person name="Collins E."/>
            <person name="Ducluzeau A.-L."/>
        </authorList>
    </citation>
    <scope>NUCLEOTIDE SEQUENCE [LARGE SCALE GENOMIC DNA]</scope>
    <source>
        <strain evidence="3 6">DSM 23325</strain>
    </source>
</reference>
<feature type="compositionally biased region" description="Low complexity" evidence="1">
    <location>
        <begin position="49"/>
        <end position="67"/>
    </location>
</feature>
<evidence type="ECO:0000313" key="5">
    <source>
        <dbReference type="Proteomes" id="UP000199113"/>
    </source>
</evidence>
<keyword evidence="6" id="KW-1185">Reference proteome</keyword>
<keyword evidence="2" id="KW-1133">Transmembrane helix</keyword>
<dbReference type="AlphaFoldDB" id="A0A1I1BHJ6"/>
<dbReference type="OrthoDB" id="3790893at2"/>
<protein>
    <submittedName>
        <fullName evidence="4">Uncharacterized protein</fullName>
    </submittedName>
</protein>
<dbReference type="STRING" id="748909.SAMN05192575_1209"/>
<feature type="region of interest" description="Disordered" evidence="1">
    <location>
        <begin position="1"/>
        <end position="71"/>
    </location>
</feature>
<evidence type="ECO:0000313" key="6">
    <source>
        <dbReference type="Proteomes" id="UP000233565"/>
    </source>
</evidence>